<dbReference type="InterPro" id="IPR043504">
    <property type="entry name" value="Peptidase_S1_PA_chymotrypsin"/>
</dbReference>
<dbReference type="PRINTS" id="PR00722">
    <property type="entry name" value="CHYMOTRYPSIN"/>
</dbReference>
<dbReference type="SUPFAM" id="SSF50494">
    <property type="entry name" value="Trypsin-like serine proteases"/>
    <property type="match status" value="1"/>
</dbReference>
<evidence type="ECO:0000256" key="1">
    <source>
        <dbReference type="ARBA" id="ARBA00007664"/>
    </source>
</evidence>
<evidence type="ECO:0000256" key="4">
    <source>
        <dbReference type="ARBA" id="ARBA00022825"/>
    </source>
</evidence>
<proteinExistence type="inferred from homology"/>
<feature type="chain" id="PRO_5043653457" description="Peptidase S1 domain-containing protein" evidence="6">
    <location>
        <begin position="18"/>
        <end position="254"/>
    </location>
</feature>
<accession>A0AAV8XYN1</accession>
<dbReference type="InterPro" id="IPR001314">
    <property type="entry name" value="Peptidase_S1A"/>
</dbReference>
<sequence>MLKVTVAVLAILGVTLGLPQPSKSPGGRIIGGHDTTIQEHPYQLALYFHRMFICGAVLLRYDWAITTAHCTEGWQVNGLIVRAGSTTVSVGGQLANVLRVVYHERYNRRTLDYNYALLEFRGSIAVRNAAPATLPAPTRGIYPGEMATISGWGRTSVTNYYPDVLQATEVPILNLLECELSYPGYDITETMFCGGVLGYTGKDASHGDRGGPVIIDGELVGLISFAISHGAPETPDVYANIPIVRNWIQSITGI</sequence>
<evidence type="ECO:0000256" key="6">
    <source>
        <dbReference type="SAM" id="SignalP"/>
    </source>
</evidence>
<dbReference type="GO" id="GO:0004252">
    <property type="term" value="F:serine-type endopeptidase activity"/>
    <property type="evidence" value="ECO:0007669"/>
    <property type="project" value="InterPro"/>
</dbReference>
<evidence type="ECO:0000256" key="3">
    <source>
        <dbReference type="ARBA" id="ARBA00022801"/>
    </source>
</evidence>
<dbReference type="Proteomes" id="UP001162162">
    <property type="component" value="Unassembled WGS sequence"/>
</dbReference>
<comment type="similarity">
    <text evidence="1">Belongs to the peptidase S1 family.</text>
</comment>
<feature type="domain" description="Peptidase S1" evidence="7">
    <location>
        <begin position="29"/>
        <end position="253"/>
    </location>
</feature>
<evidence type="ECO:0000313" key="8">
    <source>
        <dbReference type="EMBL" id="KAJ8944057.1"/>
    </source>
</evidence>
<feature type="signal peptide" evidence="6">
    <location>
        <begin position="1"/>
        <end position="17"/>
    </location>
</feature>
<reference evidence="8" key="1">
    <citation type="journal article" date="2023" name="Insect Mol. Biol.">
        <title>Genome sequencing provides insights into the evolution of gene families encoding plant cell wall-degrading enzymes in longhorned beetles.</title>
        <authorList>
            <person name="Shin N.R."/>
            <person name="Okamura Y."/>
            <person name="Kirsch R."/>
            <person name="Pauchet Y."/>
        </authorList>
    </citation>
    <scope>NUCLEOTIDE SEQUENCE</scope>
    <source>
        <strain evidence="8">AMC_N1</strain>
    </source>
</reference>
<gene>
    <name evidence="8" type="ORF">NQ318_016255</name>
</gene>
<dbReference type="InterPro" id="IPR009003">
    <property type="entry name" value="Peptidase_S1_PA"/>
</dbReference>
<keyword evidence="6" id="KW-0732">Signal</keyword>
<evidence type="ECO:0000259" key="7">
    <source>
        <dbReference type="PROSITE" id="PS50240"/>
    </source>
</evidence>
<evidence type="ECO:0000256" key="2">
    <source>
        <dbReference type="ARBA" id="ARBA00022670"/>
    </source>
</evidence>
<dbReference type="EMBL" id="JAPWTK010000269">
    <property type="protein sequence ID" value="KAJ8944057.1"/>
    <property type="molecule type" value="Genomic_DNA"/>
</dbReference>
<dbReference type="PANTHER" id="PTHR24276:SF91">
    <property type="entry name" value="AT26814P-RELATED"/>
    <property type="match status" value="1"/>
</dbReference>
<keyword evidence="9" id="KW-1185">Reference proteome</keyword>
<keyword evidence="3" id="KW-0378">Hydrolase</keyword>
<dbReference type="Pfam" id="PF00089">
    <property type="entry name" value="Trypsin"/>
    <property type="match status" value="1"/>
</dbReference>
<name>A0AAV8XYN1_9CUCU</name>
<dbReference type="SMART" id="SM00020">
    <property type="entry name" value="Tryp_SPc"/>
    <property type="match status" value="1"/>
</dbReference>
<dbReference type="Gene3D" id="2.40.10.10">
    <property type="entry name" value="Trypsin-like serine proteases"/>
    <property type="match status" value="1"/>
</dbReference>
<dbReference type="PROSITE" id="PS50240">
    <property type="entry name" value="TRYPSIN_DOM"/>
    <property type="match status" value="1"/>
</dbReference>
<organism evidence="8 9">
    <name type="scientific">Aromia moschata</name>
    <dbReference type="NCBI Taxonomy" id="1265417"/>
    <lineage>
        <taxon>Eukaryota</taxon>
        <taxon>Metazoa</taxon>
        <taxon>Ecdysozoa</taxon>
        <taxon>Arthropoda</taxon>
        <taxon>Hexapoda</taxon>
        <taxon>Insecta</taxon>
        <taxon>Pterygota</taxon>
        <taxon>Neoptera</taxon>
        <taxon>Endopterygota</taxon>
        <taxon>Coleoptera</taxon>
        <taxon>Polyphaga</taxon>
        <taxon>Cucujiformia</taxon>
        <taxon>Chrysomeloidea</taxon>
        <taxon>Cerambycidae</taxon>
        <taxon>Cerambycinae</taxon>
        <taxon>Callichromatini</taxon>
        <taxon>Aromia</taxon>
    </lineage>
</organism>
<dbReference type="PANTHER" id="PTHR24276">
    <property type="entry name" value="POLYSERASE-RELATED"/>
    <property type="match status" value="1"/>
</dbReference>
<dbReference type="InterPro" id="IPR001254">
    <property type="entry name" value="Trypsin_dom"/>
</dbReference>
<dbReference type="AlphaFoldDB" id="A0AAV8XYN1"/>
<dbReference type="CDD" id="cd00190">
    <property type="entry name" value="Tryp_SPc"/>
    <property type="match status" value="1"/>
</dbReference>
<dbReference type="InterPro" id="IPR050430">
    <property type="entry name" value="Peptidase_S1"/>
</dbReference>
<evidence type="ECO:0000313" key="9">
    <source>
        <dbReference type="Proteomes" id="UP001162162"/>
    </source>
</evidence>
<keyword evidence="5" id="KW-1015">Disulfide bond</keyword>
<evidence type="ECO:0000256" key="5">
    <source>
        <dbReference type="ARBA" id="ARBA00023157"/>
    </source>
</evidence>
<dbReference type="GO" id="GO:0006508">
    <property type="term" value="P:proteolysis"/>
    <property type="evidence" value="ECO:0007669"/>
    <property type="project" value="UniProtKB-KW"/>
</dbReference>
<protein>
    <recommendedName>
        <fullName evidence="7">Peptidase S1 domain-containing protein</fullName>
    </recommendedName>
</protein>
<comment type="caution">
    <text evidence="8">The sequence shown here is derived from an EMBL/GenBank/DDBJ whole genome shotgun (WGS) entry which is preliminary data.</text>
</comment>
<keyword evidence="4" id="KW-0720">Serine protease</keyword>
<keyword evidence="2" id="KW-0645">Protease</keyword>